<dbReference type="InterPro" id="IPR008271">
    <property type="entry name" value="Ser/Thr_kinase_AS"/>
</dbReference>
<keyword evidence="5" id="KW-0418">Kinase</keyword>
<evidence type="ECO:0000256" key="1">
    <source>
        <dbReference type="ARBA" id="ARBA00012513"/>
    </source>
</evidence>
<proteinExistence type="inferred from homology"/>
<evidence type="ECO:0000259" key="6">
    <source>
        <dbReference type="PROSITE" id="PS50011"/>
    </source>
</evidence>
<feature type="domain" description="Protein kinase" evidence="6">
    <location>
        <begin position="19"/>
        <end position="287"/>
    </location>
</feature>
<keyword evidence="2 4" id="KW-0547">Nucleotide-binding</keyword>
<dbReference type="InterPro" id="IPR011009">
    <property type="entry name" value="Kinase-like_dom_sf"/>
</dbReference>
<organism evidence="7 8">
    <name type="scientific">Octopus sinensis</name>
    <name type="common">East Asian common octopus</name>
    <dbReference type="NCBI Taxonomy" id="2607531"/>
    <lineage>
        <taxon>Eukaryota</taxon>
        <taxon>Metazoa</taxon>
        <taxon>Spiralia</taxon>
        <taxon>Lophotrochozoa</taxon>
        <taxon>Mollusca</taxon>
        <taxon>Cephalopoda</taxon>
        <taxon>Coleoidea</taxon>
        <taxon>Octopodiformes</taxon>
        <taxon>Octopoda</taxon>
        <taxon>Incirrata</taxon>
        <taxon>Octopodidae</taxon>
        <taxon>Octopus</taxon>
    </lineage>
</organism>
<dbReference type="SMART" id="SM00220">
    <property type="entry name" value="S_TKc"/>
    <property type="match status" value="1"/>
</dbReference>
<dbReference type="PROSITE" id="PS00108">
    <property type="entry name" value="PROTEIN_KINASE_ST"/>
    <property type="match status" value="1"/>
</dbReference>
<dbReference type="InterPro" id="IPR000719">
    <property type="entry name" value="Prot_kinase_dom"/>
</dbReference>
<dbReference type="CDD" id="cd14016">
    <property type="entry name" value="STKc_CK1"/>
    <property type="match status" value="1"/>
</dbReference>
<evidence type="ECO:0000313" key="8">
    <source>
        <dbReference type="RefSeq" id="XP_029655039.1"/>
    </source>
</evidence>
<dbReference type="AlphaFoldDB" id="A0A6P7TS20"/>
<dbReference type="PANTHER" id="PTHR11909">
    <property type="entry name" value="CASEIN KINASE-RELATED"/>
    <property type="match status" value="1"/>
</dbReference>
<dbReference type="RefSeq" id="XP_029655039.1">
    <property type="nucleotide sequence ID" value="XM_029799179.1"/>
</dbReference>
<comment type="similarity">
    <text evidence="5">Belongs to the protein kinase superfamily.</text>
</comment>
<evidence type="ECO:0000313" key="7">
    <source>
        <dbReference type="Proteomes" id="UP000515154"/>
    </source>
</evidence>
<keyword evidence="3 4" id="KW-0067">ATP-binding</keyword>
<dbReference type="InterPro" id="IPR050235">
    <property type="entry name" value="CK1_Ser-Thr_kinase"/>
</dbReference>
<evidence type="ECO:0000256" key="3">
    <source>
        <dbReference type="ARBA" id="ARBA00022840"/>
    </source>
</evidence>
<dbReference type="Gene3D" id="1.10.510.10">
    <property type="entry name" value="Transferase(Phosphotransferase) domain 1"/>
    <property type="match status" value="1"/>
</dbReference>
<protein>
    <recommendedName>
        <fullName evidence="1">non-specific serine/threonine protein kinase</fullName>
        <ecNumber evidence="1">2.7.11.1</ecNumber>
    </recommendedName>
</protein>
<feature type="binding site" evidence="4">
    <location>
        <position position="48"/>
    </location>
    <ligand>
        <name>ATP</name>
        <dbReference type="ChEBI" id="CHEBI:30616"/>
    </ligand>
</feature>
<dbReference type="PROSITE" id="PS00107">
    <property type="entry name" value="PROTEIN_KINASE_ATP"/>
    <property type="match status" value="1"/>
</dbReference>
<keyword evidence="7" id="KW-1185">Reference proteome</keyword>
<accession>A0A6P7TS20</accession>
<evidence type="ECO:0000256" key="2">
    <source>
        <dbReference type="ARBA" id="ARBA00022741"/>
    </source>
</evidence>
<dbReference type="EC" id="2.7.11.1" evidence="1"/>
<evidence type="ECO:0000256" key="5">
    <source>
        <dbReference type="RuleBase" id="RU000304"/>
    </source>
</evidence>
<dbReference type="SUPFAM" id="SSF56112">
    <property type="entry name" value="Protein kinase-like (PK-like)"/>
    <property type="match status" value="1"/>
</dbReference>
<dbReference type="KEGG" id="osn:115228634"/>
<dbReference type="InterPro" id="IPR017441">
    <property type="entry name" value="Protein_kinase_ATP_BS"/>
</dbReference>
<gene>
    <name evidence="8" type="primary">LOC115228634</name>
</gene>
<dbReference type="PROSITE" id="PS50011">
    <property type="entry name" value="PROTEIN_KINASE_DOM"/>
    <property type="match status" value="1"/>
</dbReference>
<dbReference type="GO" id="GO:0005524">
    <property type="term" value="F:ATP binding"/>
    <property type="evidence" value="ECO:0007669"/>
    <property type="project" value="UniProtKB-UniRule"/>
</dbReference>
<keyword evidence="5" id="KW-0808">Transferase</keyword>
<dbReference type="Pfam" id="PF00069">
    <property type="entry name" value="Pkinase"/>
    <property type="match status" value="1"/>
</dbReference>
<keyword evidence="5" id="KW-0723">Serine/threonine-protein kinase</keyword>
<sequence length="307" mass="36034">MISNHDEKLKTEYIVANRYRLIQKVGSGSFGKIYSAYDITTGEKVAIKMEKSQSKHLQLCFESKVYRILQSYAGIPAMKDYIEENDYNSLVIELLGPSLEKLFDKCKRKFNLKTVLMLALQIIDRLELLHSRCFIHRDVKPDNFLIGTGRLCHRLYLIDFGLAKKYKSSTTGVHIPYRDDKSLTGTARYASSNTHMGIEQSRRDDMESLGYMLLYFLRGNLPWQGLQASNKKEKYRKIGEMKVSTSIESLCRGFPNEFVLYFKYCRSLDFEKKPDYNYLRKIFKLLFKKMGYVDDDLYLWFFVPDEE</sequence>
<reference evidence="8" key="1">
    <citation type="submission" date="2025-08" db="UniProtKB">
        <authorList>
            <consortium name="RefSeq"/>
        </authorList>
    </citation>
    <scope>IDENTIFICATION</scope>
</reference>
<dbReference type="GO" id="GO:0004674">
    <property type="term" value="F:protein serine/threonine kinase activity"/>
    <property type="evidence" value="ECO:0007669"/>
    <property type="project" value="UniProtKB-KW"/>
</dbReference>
<name>A0A6P7TS20_9MOLL</name>
<evidence type="ECO:0000256" key="4">
    <source>
        <dbReference type="PROSITE-ProRule" id="PRU10141"/>
    </source>
</evidence>
<dbReference type="Proteomes" id="UP000515154">
    <property type="component" value="Unplaced"/>
</dbReference>
<dbReference type="FunFam" id="1.10.510.10:FF:000596">
    <property type="entry name" value="CK1 family protein kinase"/>
    <property type="match status" value="1"/>
</dbReference>